<dbReference type="STRING" id="121845.A0A1S3DTY6"/>
<evidence type="ECO:0000313" key="3">
    <source>
        <dbReference type="RefSeq" id="XP_008487929.2"/>
    </source>
</evidence>
<evidence type="ECO:0000313" key="2">
    <source>
        <dbReference type="Proteomes" id="UP000079169"/>
    </source>
</evidence>
<dbReference type="RefSeq" id="XP_008487929.2">
    <property type="nucleotide sequence ID" value="XM_008489707.2"/>
</dbReference>
<dbReference type="GeneID" id="103524676"/>
<evidence type="ECO:0000256" key="1">
    <source>
        <dbReference type="SAM" id="MobiDB-lite"/>
    </source>
</evidence>
<gene>
    <name evidence="3" type="primary">LOC103524676</name>
</gene>
<reference evidence="3" key="1">
    <citation type="submission" date="2025-08" db="UniProtKB">
        <authorList>
            <consortium name="RefSeq"/>
        </authorList>
    </citation>
    <scope>IDENTIFICATION</scope>
</reference>
<sequence>MKKEGIQTRNRKLSSKSKKKKGSSSCLALSGVMSDMIKPLDPSAGGKGGFGSSFSSAAHHLSPSALHSHHAMSHYMYQSNLQNNINIHHHHHHQGFVAPGPPVPPVSMRPGLTYGSEGMHHHPLTGLGLGSTSNGMANWRSEYTC</sequence>
<keyword evidence="2" id="KW-1185">Reference proteome</keyword>
<dbReference type="PaxDb" id="121845-A0A1S3DTY6"/>
<organism evidence="2 3">
    <name type="scientific">Diaphorina citri</name>
    <name type="common">Asian citrus psyllid</name>
    <dbReference type="NCBI Taxonomy" id="121845"/>
    <lineage>
        <taxon>Eukaryota</taxon>
        <taxon>Metazoa</taxon>
        <taxon>Ecdysozoa</taxon>
        <taxon>Arthropoda</taxon>
        <taxon>Hexapoda</taxon>
        <taxon>Insecta</taxon>
        <taxon>Pterygota</taxon>
        <taxon>Neoptera</taxon>
        <taxon>Paraneoptera</taxon>
        <taxon>Hemiptera</taxon>
        <taxon>Sternorrhyncha</taxon>
        <taxon>Psylloidea</taxon>
        <taxon>Psyllidae</taxon>
        <taxon>Diaphorininae</taxon>
        <taxon>Diaphorina</taxon>
    </lineage>
</organism>
<feature type="compositionally biased region" description="Basic residues" evidence="1">
    <location>
        <begin position="9"/>
        <end position="22"/>
    </location>
</feature>
<name>A0A1S3DTY6_DIACI</name>
<dbReference type="Proteomes" id="UP000079169">
    <property type="component" value="Unplaced"/>
</dbReference>
<protein>
    <submittedName>
        <fullName evidence="3">GATA-binding factor C-like</fullName>
    </submittedName>
</protein>
<dbReference type="AlphaFoldDB" id="A0A1S3DTY6"/>
<accession>A0A1S3DTY6</accession>
<proteinExistence type="predicted"/>
<feature type="region of interest" description="Disordered" evidence="1">
    <location>
        <begin position="1"/>
        <end position="26"/>
    </location>
</feature>
<dbReference type="KEGG" id="dci:103524676"/>